<reference evidence="7 8" key="2">
    <citation type="submission" date="2019-01" db="EMBL/GenBank/DDBJ databases">
        <title>The decoding of complex shrimp genome reveals the adaptation for benthos swimmer, frequently molting mechanism and breeding impact on genome.</title>
        <authorList>
            <person name="Sun Y."/>
            <person name="Gao Y."/>
            <person name="Yu Y."/>
        </authorList>
    </citation>
    <scope>NUCLEOTIDE SEQUENCE [LARGE SCALE GENOMIC DNA]</scope>
    <source>
        <tissue evidence="7">Muscle</tissue>
    </source>
</reference>
<dbReference type="InterPro" id="IPR001916">
    <property type="entry name" value="Glyco_hydro_22"/>
</dbReference>
<dbReference type="EC" id="3.2.1.17" evidence="2"/>
<keyword evidence="3" id="KW-0081">Bacteriolytic enzyme</keyword>
<evidence type="ECO:0000256" key="1">
    <source>
        <dbReference type="ARBA" id="ARBA00000632"/>
    </source>
</evidence>
<dbReference type="AlphaFoldDB" id="A0A3R7PZ52"/>
<evidence type="ECO:0000313" key="8">
    <source>
        <dbReference type="Proteomes" id="UP000283509"/>
    </source>
</evidence>
<dbReference type="Gene3D" id="1.10.530.10">
    <property type="match status" value="1"/>
</dbReference>
<reference evidence="7 8" key="1">
    <citation type="submission" date="2018-04" db="EMBL/GenBank/DDBJ databases">
        <authorList>
            <person name="Zhang X."/>
            <person name="Yuan J."/>
            <person name="Li F."/>
            <person name="Xiang J."/>
        </authorList>
    </citation>
    <scope>NUCLEOTIDE SEQUENCE [LARGE SCALE GENOMIC DNA]</scope>
    <source>
        <tissue evidence="7">Muscle</tissue>
    </source>
</reference>
<dbReference type="PROSITE" id="PS51348">
    <property type="entry name" value="GLYCOSYL_HYDROL_F22_2"/>
    <property type="match status" value="1"/>
</dbReference>
<feature type="signal peptide" evidence="6">
    <location>
        <begin position="1"/>
        <end position="19"/>
    </location>
</feature>
<dbReference type="SUPFAM" id="SSF53955">
    <property type="entry name" value="Lysozyme-like"/>
    <property type="match status" value="1"/>
</dbReference>
<sequence length="156" mass="17374">MAMVLPLALLGALLAASDAKVFGKCEFAELLKRDYYLSNDDIKNSLFKPLSEAIRPVPGVGCFAECIAEFESSFNTAAINRNRNRSTDYGIFQINNKYWCGSDYGKNVCKIPCSDLMSDDITEAPAAVRRDYPPRHRALQGPRERLFCLGGLQQQV</sequence>
<evidence type="ECO:0000256" key="3">
    <source>
        <dbReference type="ARBA" id="ARBA00022638"/>
    </source>
</evidence>
<keyword evidence="8" id="KW-1185">Reference proteome</keyword>
<dbReference type="PANTHER" id="PTHR11407">
    <property type="entry name" value="LYSOZYME C"/>
    <property type="match status" value="1"/>
</dbReference>
<organism evidence="7 8">
    <name type="scientific">Penaeus vannamei</name>
    <name type="common">Whiteleg shrimp</name>
    <name type="synonym">Litopenaeus vannamei</name>
    <dbReference type="NCBI Taxonomy" id="6689"/>
    <lineage>
        <taxon>Eukaryota</taxon>
        <taxon>Metazoa</taxon>
        <taxon>Ecdysozoa</taxon>
        <taxon>Arthropoda</taxon>
        <taxon>Crustacea</taxon>
        <taxon>Multicrustacea</taxon>
        <taxon>Malacostraca</taxon>
        <taxon>Eumalacostraca</taxon>
        <taxon>Eucarida</taxon>
        <taxon>Decapoda</taxon>
        <taxon>Dendrobranchiata</taxon>
        <taxon>Penaeoidea</taxon>
        <taxon>Penaeidae</taxon>
        <taxon>Penaeus</taxon>
    </lineage>
</organism>
<dbReference type="GO" id="GO:0031640">
    <property type="term" value="P:killing of cells of another organism"/>
    <property type="evidence" value="ECO:0007669"/>
    <property type="project" value="UniProtKB-KW"/>
</dbReference>
<dbReference type="EMBL" id="QCYY01000931">
    <property type="protein sequence ID" value="ROT81705.1"/>
    <property type="molecule type" value="Genomic_DNA"/>
</dbReference>
<dbReference type="GO" id="GO:0003796">
    <property type="term" value="F:lysozyme activity"/>
    <property type="evidence" value="ECO:0007669"/>
    <property type="project" value="UniProtKB-EC"/>
</dbReference>
<accession>A0A3R7PZ52</accession>
<evidence type="ECO:0000256" key="4">
    <source>
        <dbReference type="ARBA" id="ARBA00023157"/>
    </source>
</evidence>
<dbReference type="Proteomes" id="UP000283509">
    <property type="component" value="Unassembled WGS sequence"/>
</dbReference>
<feature type="chain" id="PRO_5018629037" description="lysozyme" evidence="6">
    <location>
        <begin position="20"/>
        <end position="156"/>
    </location>
</feature>
<evidence type="ECO:0000256" key="2">
    <source>
        <dbReference type="ARBA" id="ARBA00012732"/>
    </source>
</evidence>
<keyword evidence="6" id="KW-0732">Signal</keyword>
<name>A0A3R7PZ52_PENVA</name>
<proteinExistence type="predicted"/>
<keyword evidence="5" id="KW-0326">Glycosidase</keyword>
<dbReference type="InterPro" id="IPR023346">
    <property type="entry name" value="Lysozyme-like_dom_sf"/>
</dbReference>
<keyword evidence="4" id="KW-1015">Disulfide bond</keyword>
<dbReference type="PANTHER" id="PTHR11407:SF63">
    <property type="entry name" value="LYSOZYME C"/>
    <property type="match status" value="1"/>
</dbReference>
<dbReference type="SMART" id="SM00263">
    <property type="entry name" value="LYZ1"/>
    <property type="match status" value="1"/>
</dbReference>
<gene>
    <name evidence="7" type="ORF">C7M84_025124</name>
</gene>
<keyword evidence="5" id="KW-0378">Hydrolase</keyword>
<evidence type="ECO:0000256" key="6">
    <source>
        <dbReference type="SAM" id="SignalP"/>
    </source>
</evidence>
<dbReference type="GO" id="GO:0042742">
    <property type="term" value="P:defense response to bacterium"/>
    <property type="evidence" value="ECO:0007669"/>
    <property type="project" value="UniProtKB-KW"/>
</dbReference>
<dbReference type="OrthoDB" id="17373at2759"/>
<protein>
    <recommendedName>
        <fullName evidence="2">lysozyme</fullName>
        <ecNumber evidence="2">3.2.1.17</ecNumber>
    </recommendedName>
</protein>
<dbReference type="Pfam" id="PF00062">
    <property type="entry name" value="Lys"/>
    <property type="match status" value="1"/>
</dbReference>
<evidence type="ECO:0000313" key="7">
    <source>
        <dbReference type="EMBL" id="ROT81705.1"/>
    </source>
</evidence>
<evidence type="ECO:0000256" key="5">
    <source>
        <dbReference type="ARBA" id="ARBA00023295"/>
    </source>
</evidence>
<comment type="caution">
    <text evidence="7">The sequence shown here is derived from an EMBL/GenBank/DDBJ whole genome shotgun (WGS) entry which is preliminary data.</text>
</comment>
<keyword evidence="3" id="KW-0929">Antimicrobial</keyword>
<dbReference type="STRING" id="6689.A0A3R7PZ52"/>
<comment type="catalytic activity">
    <reaction evidence="1">
        <text>Hydrolysis of (1-&gt;4)-beta-linkages between N-acetylmuramic acid and N-acetyl-D-glucosamine residues in a peptidoglycan and between N-acetyl-D-glucosamine residues in chitodextrins.</text>
        <dbReference type="EC" id="3.2.1.17"/>
    </reaction>
</comment>